<name>A0ABV1UZK0_9ACTN</name>
<keyword evidence="3" id="KW-1185">Reference proteome</keyword>
<dbReference type="RefSeq" id="WP_351977582.1">
    <property type="nucleotide sequence ID" value="NZ_JBEPBX010000022.1"/>
</dbReference>
<gene>
    <name evidence="2" type="ORF">ABT276_23070</name>
</gene>
<feature type="chain" id="PRO_5045374815" evidence="1">
    <location>
        <begin position="43"/>
        <end position="657"/>
    </location>
</feature>
<keyword evidence="1" id="KW-0732">Signal</keyword>
<accession>A0ABV1UZK0</accession>
<sequence length="657" mass="71559">MRQRPTDPCPPPGPGFPGLSRRALLGAICGAALLTAPPAASAAAAGDGAGTTTGLPLLEQLPQGAPNRTLFAPQEQRFAPYLVILAPMANEIEDSDPATYGWFTGGWWRTPNAPYNARIQEHVYTLSWFHTHPRPWNPYAGDPALLARLDAALQHYLRLQHDDGSWPEYRPTEHSRAATGFGLGYLSKTLENLRTTGALPTRRTEIRAALRKAMQWFLDPGNTTVWESPLKYANQQIAGLAGAALSLRLDPDPALQEQLAERIAFIGTHGQSPQGFFYEPRGMDIGYNFEVMLPDMAELHHLMDDPTMLSMARGFAPWLGHNLVREPDGSGWFTNVAVSARTSVRALDDETREPDRTHLGSLFVPGAPGLAAFFTAREDRTAARAAWAADPTPVPALKRGNTSPRIIAHVPYGEAFPTRAQKQAAVFELPYLKQDAFVELRRDGGQDFLFVRRPGLYLGAFLGHRATPLVRSGLSFLWHPEAGMVVYSLNGDAGCWSTELADGRLDADGNLTAEYFTGAPTAQPWSGGDVPPHAPFGIRYRTPDSAITTDVTVTQQTVRRVVTTGSAASELIPLVVHPTDRVTFTDGTEAPYGSDTTATTDGLTLSRGRTTVLIRWEVPRPASLTATPTTYLRDGARRAHTLRIPHGGTLRLTVTFG</sequence>
<comment type="caution">
    <text evidence="2">The sequence shown here is derived from an EMBL/GenBank/DDBJ whole genome shotgun (WGS) entry which is preliminary data.</text>
</comment>
<evidence type="ECO:0000313" key="3">
    <source>
        <dbReference type="Proteomes" id="UP001445472"/>
    </source>
</evidence>
<feature type="signal peptide" evidence="1">
    <location>
        <begin position="1"/>
        <end position="42"/>
    </location>
</feature>
<evidence type="ECO:0000256" key="1">
    <source>
        <dbReference type="SAM" id="SignalP"/>
    </source>
</evidence>
<evidence type="ECO:0000313" key="2">
    <source>
        <dbReference type="EMBL" id="MER6616198.1"/>
    </source>
</evidence>
<organism evidence="2 3">
    <name type="scientific">Streptomyces xantholiticus</name>
    <dbReference type="NCBI Taxonomy" id="68285"/>
    <lineage>
        <taxon>Bacteria</taxon>
        <taxon>Bacillati</taxon>
        <taxon>Actinomycetota</taxon>
        <taxon>Actinomycetes</taxon>
        <taxon>Kitasatosporales</taxon>
        <taxon>Streptomycetaceae</taxon>
        <taxon>Streptomyces</taxon>
    </lineage>
</organism>
<dbReference type="EMBL" id="JBEPBX010000022">
    <property type="protein sequence ID" value="MER6616198.1"/>
    <property type="molecule type" value="Genomic_DNA"/>
</dbReference>
<dbReference type="PROSITE" id="PS51318">
    <property type="entry name" value="TAT"/>
    <property type="match status" value="1"/>
</dbReference>
<protein>
    <submittedName>
        <fullName evidence="2">Uncharacterized protein</fullName>
    </submittedName>
</protein>
<proteinExistence type="predicted"/>
<dbReference type="InterPro" id="IPR006311">
    <property type="entry name" value="TAT_signal"/>
</dbReference>
<dbReference type="Proteomes" id="UP001445472">
    <property type="component" value="Unassembled WGS sequence"/>
</dbReference>
<dbReference type="SUPFAM" id="SSF81853">
    <property type="entry name" value="Family 10 polysaccharide lyase"/>
    <property type="match status" value="1"/>
</dbReference>
<reference evidence="2 3" key="1">
    <citation type="submission" date="2024-06" db="EMBL/GenBank/DDBJ databases">
        <title>The Natural Products Discovery Center: Release of the First 8490 Sequenced Strains for Exploring Actinobacteria Biosynthetic Diversity.</title>
        <authorList>
            <person name="Kalkreuter E."/>
            <person name="Kautsar S.A."/>
            <person name="Yang D."/>
            <person name="Bader C.D."/>
            <person name="Teijaro C.N."/>
            <person name="Fluegel L."/>
            <person name="Davis C.M."/>
            <person name="Simpson J.R."/>
            <person name="Lauterbach L."/>
            <person name="Steele A.D."/>
            <person name="Gui C."/>
            <person name="Meng S."/>
            <person name="Li G."/>
            <person name="Viehrig K."/>
            <person name="Ye F."/>
            <person name="Su P."/>
            <person name="Kiefer A.F."/>
            <person name="Nichols A."/>
            <person name="Cepeda A.J."/>
            <person name="Yan W."/>
            <person name="Fan B."/>
            <person name="Jiang Y."/>
            <person name="Adhikari A."/>
            <person name="Zheng C.-J."/>
            <person name="Schuster L."/>
            <person name="Cowan T.M."/>
            <person name="Smanski M.J."/>
            <person name="Chevrette M.G."/>
            <person name="De Carvalho L.P.S."/>
            <person name="Shen B."/>
        </authorList>
    </citation>
    <scope>NUCLEOTIDE SEQUENCE [LARGE SCALE GENOMIC DNA]</scope>
    <source>
        <strain evidence="2 3">NPDC000837</strain>
    </source>
</reference>